<evidence type="ECO:0000256" key="3">
    <source>
        <dbReference type="ARBA" id="ARBA00022679"/>
    </source>
</evidence>
<dbReference type="GO" id="GO:0034625">
    <property type="term" value="P:fatty acid elongation, monounsaturated fatty acid"/>
    <property type="evidence" value="ECO:0007669"/>
    <property type="project" value="TreeGrafter"/>
</dbReference>
<keyword evidence="2" id="KW-0444">Lipid biosynthesis</keyword>
<evidence type="ECO:0008006" key="13">
    <source>
        <dbReference type="Google" id="ProtNLM"/>
    </source>
</evidence>
<dbReference type="PROSITE" id="PS01188">
    <property type="entry name" value="ELO"/>
    <property type="match status" value="1"/>
</dbReference>
<dbReference type="GO" id="GO:0019367">
    <property type="term" value="P:fatty acid elongation, saturated fatty acid"/>
    <property type="evidence" value="ECO:0007669"/>
    <property type="project" value="TreeGrafter"/>
</dbReference>
<evidence type="ECO:0000256" key="8">
    <source>
        <dbReference type="ARBA" id="ARBA00023136"/>
    </source>
</evidence>
<dbReference type="PANTHER" id="PTHR11157:SF126">
    <property type="entry name" value="ELONGATION OF VERY LONG CHAIN FATTY ACIDS PROTEIN"/>
    <property type="match status" value="1"/>
</dbReference>
<feature type="transmembrane region" description="Helical" evidence="10">
    <location>
        <begin position="54"/>
        <end position="75"/>
    </location>
</feature>
<feature type="transmembrane region" description="Helical" evidence="10">
    <location>
        <begin position="151"/>
        <end position="170"/>
    </location>
</feature>
<evidence type="ECO:0000313" key="12">
    <source>
        <dbReference type="Proteomes" id="UP001445335"/>
    </source>
</evidence>
<evidence type="ECO:0000256" key="5">
    <source>
        <dbReference type="ARBA" id="ARBA00022832"/>
    </source>
</evidence>
<evidence type="ECO:0000256" key="7">
    <source>
        <dbReference type="ARBA" id="ARBA00023098"/>
    </source>
</evidence>
<organism evidence="11 12">
    <name type="scientific">Elliptochloris bilobata</name>
    <dbReference type="NCBI Taxonomy" id="381761"/>
    <lineage>
        <taxon>Eukaryota</taxon>
        <taxon>Viridiplantae</taxon>
        <taxon>Chlorophyta</taxon>
        <taxon>core chlorophytes</taxon>
        <taxon>Trebouxiophyceae</taxon>
        <taxon>Trebouxiophyceae incertae sedis</taxon>
        <taxon>Elliptochloris clade</taxon>
        <taxon>Elliptochloris</taxon>
    </lineage>
</organism>
<keyword evidence="3" id="KW-0808">Transferase</keyword>
<keyword evidence="6 10" id="KW-1133">Transmembrane helix</keyword>
<gene>
    <name evidence="11" type="ORF">WJX81_000104</name>
</gene>
<name>A0AAW1R0U5_9CHLO</name>
<evidence type="ECO:0000256" key="9">
    <source>
        <dbReference type="ARBA" id="ARBA00023160"/>
    </source>
</evidence>
<sequence length="304" mass="34132">MDGAWRAYDSWVSRQVTAVACYLAVVLLGVVRLKALGPGAKKSSGPLLRLTVQAHNLFLIVLSSWMSASACLQAWRLRYRFWGNAYSDSQASMATVVYFFYVSKLYEFTDTVIMLLKGNAKQVSFLHVYHHMSISCIWWAIAFAAPGGDAWYSVFLNSLVHVFMYAYYFAATALSDNPAARRRYLWWGRYLTQFQMFQFVTMMAQAAYCWRFSPYPKPLSKLLFFYMQTLLALFAHFYVQKYLSGAKRGRSGANGKITRAVENGSANGKDGASRHAGANGLGDCKANGHTEENYTIAAAGKKGR</sequence>
<evidence type="ECO:0000256" key="4">
    <source>
        <dbReference type="ARBA" id="ARBA00022692"/>
    </source>
</evidence>
<dbReference type="GO" id="GO:0034626">
    <property type="term" value="P:fatty acid elongation, polyunsaturated fatty acid"/>
    <property type="evidence" value="ECO:0007669"/>
    <property type="project" value="TreeGrafter"/>
</dbReference>
<keyword evidence="8 10" id="KW-0472">Membrane</keyword>
<keyword evidence="9" id="KW-0275">Fatty acid biosynthesis</keyword>
<evidence type="ECO:0000256" key="6">
    <source>
        <dbReference type="ARBA" id="ARBA00022989"/>
    </source>
</evidence>
<evidence type="ECO:0000256" key="1">
    <source>
        <dbReference type="ARBA" id="ARBA00004141"/>
    </source>
</evidence>
<dbReference type="Pfam" id="PF01151">
    <property type="entry name" value="ELO"/>
    <property type="match status" value="1"/>
</dbReference>
<dbReference type="InterPro" id="IPR002076">
    <property type="entry name" value="ELO_fam"/>
</dbReference>
<comment type="subcellular location">
    <subcellularLocation>
        <location evidence="1">Membrane</location>
        <topology evidence="1">Multi-pass membrane protein</topology>
    </subcellularLocation>
</comment>
<dbReference type="Proteomes" id="UP001445335">
    <property type="component" value="Unassembled WGS sequence"/>
</dbReference>
<feature type="transmembrane region" description="Helical" evidence="10">
    <location>
        <begin position="128"/>
        <end position="145"/>
    </location>
</feature>
<feature type="transmembrane region" description="Helical" evidence="10">
    <location>
        <begin position="222"/>
        <end position="239"/>
    </location>
</feature>
<evidence type="ECO:0000256" key="2">
    <source>
        <dbReference type="ARBA" id="ARBA00022516"/>
    </source>
</evidence>
<comment type="caution">
    <text evidence="11">The sequence shown here is derived from an EMBL/GenBank/DDBJ whole genome shotgun (WGS) entry which is preliminary data.</text>
</comment>
<evidence type="ECO:0000313" key="11">
    <source>
        <dbReference type="EMBL" id="KAK9827354.1"/>
    </source>
</evidence>
<dbReference type="GO" id="GO:0042761">
    <property type="term" value="P:very long-chain fatty acid biosynthetic process"/>
    <property type="evidence" value="ECO:0007669"/>
    <property type="project" value="TreeGrafter"/>
</dbReference>
<evidence type="ECO:0000256" key="10">
    <source>
        <dbReference type="SAM" id="Phobius"/>
    </source>
</evidence>
<dbReference type="GO" id="GO:0030148">
    <property type="term" value="P:sphingolipid biosynthetic process"/>
    <property type="evidence" value="ECO:0007669"/>
    <property type="project" value="TreeGrafter"/>
</dbReference>
<keyword evidence="7" id="KW-0443">Lipid metabolism</keyword>
<dbReference type="PANTHER" id="PTHR11157">
    <property type="entry name" value="FATTY ACID ACYL TRANSFERASE-RELATED"/>
    <property type="match status" value="1"/>
</dbReference>
<dbReference type="EMBL" id="JALJOU010000058">
    <property type="protein sequence ID" value="KAK9827354.1"/>
    <property type="molecule type" value="Genomic_DNA"/>
</dbReference>
<feature type="transmembrane region" description="Helical" evidence="10">
    <location>
        <begin position="95"/>
        <end position="116"/>
    </location>
</feature>
<dbReference type="GO" id="GO:0009922">
    <property type="term" value="F:fatty acid elongase activity"/>
    <property type="evidence" value="ECO:0007669"/>
    <property type="project" value="InterPro"/>
</dbReference>
<feature type="transmembrane region" description="Helical" evidence="10">
    <location>
        <begin position="12"/>
        <end position="33"/>
    </location>
</feature>
<dbReference type="InterPro" id="IPR030457">
    <property type="entry name" value="ELO_CS"/>
</dbReference>
<feature type="transmembrane region" description="Helical" evidence="10">
    <location>
        <begin position="190"/>
        <end position="210"/>
    </location>
</feature>
<accession>A0AAW1R0U5</accession>
<proteinExistence type="predicted"/>
<dbReference type="GO" id="GO:0005789">
    <property type="term" value="C:endoplasmic reticulum membrane"/>
    <property type="evidence" value="ECO:0007669"/>
    <property type="project" value="TreeGrafter"/>
</dbReference>
<reference evidence="11 12" key="1">
    <citation type="journal article" date="2024" name="Nat. Commun.">
        <title>Phylogenomics reveals the evolutionary origins of lichenization in chlorophyte algae.</title>
        <authorList>
            <person name="Puginier C."/>
            <person name="Libourel C."/>
            <person name="Otte J."/>
            <person name="Skaloud P."/>
            <person name="Haon M."/>
            <person name="Grisel S."/>
            <person name="Petersen M."/>
            <person name="Berrin J.G."/>
            <person name="Delaux P.M."/>
            <person name="Dal Grande F."/>
            <person name="Keller J."/>
        </authorList>
    </citation>
    <scope>NUCLEOTIDE SEQUENCE [LARGE SCALE GENOMIC DNA]</scope>
    <source>
        <strain evidence="11 12">SAG 245.80</strain>
    </source>
</reference>
<keyword evidence="5" id="KW-0276">Fatty acid metabolism</keyword>
<keyword evidence="4 10" id="KW-0812">Transmembrane</keyword>
<keyword evidence="12" id="KW-1185">Reference proteome</keyword>
<dbReference type="AlphaFoldDB" id="A0AAW1R0U5"/>
<protein>
    <recommendedName>
        <fullName evidence="13">Very-long-chain 3-oxoacyl-CoA synthase</fullName>
    </recommendedName>
</protein>